<reference evidence="2" key="2">
    <citation type="journal article" date="2024" name="Plant">
        <title>Genomic evolution and insights into agronomic trait innovations of Sesamum species.</title>
        <authorList>
            <person name="Miao H."/>
            <person name="Wang L."/>
            <person name="Qu L."/>
            <person name="Liu H."/>
            <person name="Sun Y."/>
            <person name="Le M."/>
            <person name="Wang Q."/>
            <person name="Wei S."/>
            <person name="Zheng Y."/>
            <person name="Lin W."/>
            <person name="Duan Y."/>
            <person name="Cao H."/>
            <person name="Xiong S."/>
            <person name="Wang X."/>
            <person name="Wei L."/>
            <person name="Li C."/>
            <person name="Ma Q."/>
            <person name="Ju M."/>
            <person name="Zhao R."/>
            <person name="Li G."/>
            <person name="Mu C."/>
            <person name="Tian Q."/>
            <person name="Mei H."/>
            <person name="Zhang T."/>
            <person name="Gao T."/>
            <person name="Zhang H."/>
        </authorList>
    </citation>
    <scope>NUCLEOTIDE SEQUENCE</scope>
    <source>
        <strain evidence="2">G02</strain>
    </source>
</reference>
<name>A0AAW2W0T7_SESRA</name>
<dbReference type="AlphaFoldDB" id="A0AAW2W0T7"/>
<evidence type="ECO:0000313" key="2">
    <source>
        <dbReference type="EMBL" id="KAL0434735.1"/>
    </source>
</evidence>
<feature type="compositionally biased region" description="Basic and acidic residues" evidence="1">
    <location>
        <begin position="51"/>
        <end position="61"/>
    </location>
</feature>
<organism evidence="2">
    <name type="scientific">Sesamum radiatum</name>
    <name type="common">Black benniseed</name>
    <dbReference type="NCBI Taxonomy" id="300843"/>
    <lineage>
        <taxon>Eukaryota</taxon>
        <taxon>Viridiplantae</taxon>
        <taxon>Streptophyta</taxon>
        <taxon>Embryophyta</taxon>
        <taxon>Tracheophyta</taxon>
        <taxon>Spermatophyta</taxon>
        <taxon>Magnoliopsida</taxon>
        <taxon>eudicotyledons</taxon>
        <taxon>Gunneridae</taxon>
        <taxon>Pentapetalae</taxon>
        <taxon>asterids</taxon>
        <taxon>lamiids</taxon>
        <taxon>Lamiales</taxon>
        <taxon>Pedaliaceae</taxon>
        <taxon>Sesamum</taxon>
    </lineage>
</organism>
<gene>
    <name evidence="2" type="ORF">Sradi_0181400</name>
</gene>
<feature type="region of interest" description="Disordered" evidence="1">
    <location>
        <begin position="32"/>
        <end position="62"/>
    </location>
</feature>
<protein>
    <submittedName>
        <fullName evidence="2">Uncharacterized protein</fullName>
    </submittedName>
</protein>
<dbReference type="EMBL" id="JACGWJ010000002">
    <property type="protein sequence ID" value="KAL0434735.1"/>
    <property type="molecule type" value="Genomic_DNA"/>
</dbReference>
<comment type="caution">
    <text evidence="2">The sequence shown here is derived from an EMBL/GenBank/DDBJ whole genome shotgun (WGS) entry which is preliminary data.</text>
</comment>
<reference evidence="2" key="1">
    <citation type="submission" date="2020-06" db="EMBL/GenBank/DDBJ databases">
        <authorList>
            <person name="Li T."/>
            <person name="Hu X."/>
            <person name="Zhang T."/>
            <person name="Song X."/>
            <person name="Zhang H."/>
            <person name="Dai N."/>
            <person name="Sheng W."/>
            <person name="Hou X."/>
            <person name="Wei L."/>
        </authorList>
    </citation>
    <scope>NUCLEOTIDE SEQUENCE</scope>
    <source>
        <strain evidence="2">G02</strain>
        <tissue evidence="2">Leaf</tissue>
    </source>
</reference>
<proteinExistence type="predicted"/>
<evidence type="ECO:0000256" key="1">
    <source>
        <dbReference type="SAM" id="MobiDB-lite"/>
    </source>
</evidence>
<accession>A0AAW2W0T7</accession>
<sequence>MEVARADPSDLHELAKSFFQLGIVELVNVQTNEITPTLPPPEGSTGSNDPSQDHSMREGTDFHANATPAFVETRFKENPGRNPRRARKYTMGEDHAPALASIRYYTQPGYYRLQKYRS</sequence>